<name>A0ACC1QGS2_9HYPO</name>
<protein>
    <submittedName>
        <fullName evidence="1">Uncharacterized protein</fullName>
    </submittedName>
</protein>
<organism evidence="1 2">
    <name type="scientific">Lecanicillium saksenae</name>
    <dbReference type="NCBI Taxonomy" id="468837"/>
    <lineage>
        <taxon>Eukaryota</taxon>
        <taxon>Fungi</taxon>
        <taxon>Dikarya</taxon>
        <taxon>Ascomycota</taxon>
        <taxon>Pezizomycotina</taxon>
        <taxon>Sordariomycetes</taxon>
        <taxon>Hypocreomycetidae</taxon>
        <taxon>Hypocreales</taxon>
        <taxon>Cordycipitaceae</taxon>
        <taxon>Lecanicillium</taxon>
    </lineage>
</organism>
<dbReference type="EMBL" id="JANAKD010001855">
    <property type="protein sequence ID" value="KAJ3476055.1"/>
    <property type="molecule type" value="Genomic_DNA"/>
</dbReference>
<dbReference type="Proteomes" id="UP001148737">
    <property type="component" value="Unassembled WGS sequence"/>
</dbReference>
<gene>
    <name evidence="1" type="ORF">NLG97_g9251</name>
</gene>
<comment type="caution">
    <text evidence="1">The sequence shown here is derived from an EMBL/GenBank/DDBJ whole genome shotgun (WGS) entry which is preliminary data.</text>
</comment>
<reference evidence="1" key="1">
    <citation type="submission" date="2022-07" db="EMBL/GenBank/DDBJ databases">
        <title>Genome Sequence of Lecanicillium saksenae.</title>
        <authorList>
            <person name="Buettner E."/>
        </authorList>
    </citation>
    <scope>NUCLEOTIDE SEQUENCE</scope>
    <source>
        <strain evidence="1">VT-O1</strain>
    </source>
</reference>
<evidence type="ECO:0000313" key="2">
    <source>
        <dbReference type="Proteomes" id="UP001148737"/>
    </source>
</evidence>
<keyword evidence="2" id="KW-1185">Reference proteome</keyword>
<sequence>MGKEFRPMLAPTESPWTYSPPASSKLGLDKVARLPMLLVLGSVAQCILSVALPPRWAVVPLFSYLAVSAVSFLLNSAAKPGPLPVDVVPGRVAAQLPRADDGCVLAGESQGHF</sequence>
<proteinExistence type="predicted"/>
<evidence type="ECO:0000313" key="1">
    <source>
        <dbReference type="EMBL" id="KAJ3476055.1"/>
    </source>
</evidence>
<accession>A0ACC1QGS2</accession>